<evidence type="ECO:0000313" key="2">
    <source>
        <dbReference type="EMBL" id="HIS30858.1"/>
    </source>
</evidence>
<proteinExistence type="predicted"/>
<dbReference type="PROSITE" id="PS51494">
    <property type="entry name" value="SPOIVB"/>
    <property type="match status" value="1"/>
</dbReference>
<accession>A0A9D1JJN0</accession>
<reference evidence="2" key="2">
    <citation type="journal article" date="2021" name="PeerJ">
        <title>Extensive microbial diversity within the chicken gut microbiome revealed by metagenomics and culture.</title>
        <authorList>
            <person name="Gilroy R."/>
            <person name="Ravi A."/>
            <person name="Getino M."/>
            <person name="Pursley I."/>
            <person name="Horton D.L."/>
            <person name="Alikhan N.F."/>
            <person name="Baker D."/>
            <person name="Gharbi K."/>
            <person name="Hall N."/>
            <person name="Watson M."/>
            <person name="Adriaenssens E.M."/>
            <person name="Foster-Nyarko E."/>
            <person name="Jarju S."/>
            <person name="Secka A."/>
            <person name="Antonio M."/>
            <person name="Oren A."/>
            <person name="Chaudhuri R.R."/>
            <person name="La Ragione R."/>
            <person name="Hildebrand F."/>
            <person name="Pallen M.J."/>
        </authorList>
    </citation>
    <scope>NUCLEOTIDE SEQUENCE</scope>
    <source>
        <strain evidence="2">CHK190-19873</strain>
    </source>
</reference>
<reference evidence="2" key="1">
    <citation type="submission" date="2020-10" db="EMBL/GenBank/DDBJ databases">
        <authorList>
            <person name="Gilroy R."/>
        </authorList>
    </citation>
    <scope>NUCLEOTIDE SEQUENCE</scope>
    <source>
        <strain evidence="2">CHK190-19873</strain>
    </source>
</reference>
<dbReference type="InterPro" id="IPR036034">
    <property type="entry name" value="PDZ_sf"/>
</dbReference>
<evidence type="ECO:0000259" key="1">
    <source>
        <dbReference type="PROSITE" id="PS51494"/>
    </source>
</evidence>
<name>A0A9D1JJN0_9FIRM</name>
<sequence length="391" mass="42410">MQKKHIAGLAACLVLPVLLAAVVWLFLWTRIPDEIYAEEGTSLEGLLSYPLDEVIEEEVVTVLGQDSSNIPQGQVRICCSLFGVIPVKDVEVTLCEEKKVWAGGEPVGIYMKTDGVLVVGTGEITQADGTVLEPARNIVRSGDYILEANGQKTETKEDLISCLAQCAGSDVVLAVNRGGEVSSIRLSPVLTAQQDYKLGIWVRDDTQGIGTLTYVDEEGNFGALGHGISDVDTGTLLELQEGTLYRTNILSVIKGTQGIPGELSGVIRYAGEEIIGTIAENTQTGIFGNLNRHQEEYEKGELVEIAYKQDVETGPAVIRSSVSGELKEYDIVIEKVRVSDREVNKSMVIRITDPELLEITGGIVQGMWVSYNWDNTGKPDFSRVSGVAPLH</sequence>
<comment type="caution">
    <text evidence="2">The sequence shown here is derived from an EMBL/GenBank/DDBJ whole genome shotgun (WGS) entry which is preliminary data.</text>
</comment>
<feature type="domain" description="Peptidase S55" evidence="1">
    <location>
        <begin position="180"/>
        <end position="391"/>
    </location>
</feature>
<protein>
    <submittedName>
        <fullName evidence="2">SpoIVB peptidase</fullName>
    </submittedName>
</protein>
<dbReference type="AlphaFoldDB" id="A0A9D1JJN0"/>
<dbReference type="Proteomes" id="UP000823935">
    <property type="component" value="Unassembled WGS sequence"/>
</dbReference>
<evidence type="ECO:0000313" key="3">
    <source>
        <dbReference type="Proteomes" id="UP000823935"/>
    </source>
</evidence>
<gene>
    <name evidence="2" type="ORF">IAB44_04805</name>
</gene>
<dbReference type="Pfam" id="PF05580">
    <property type="entry name" value="Peptidase_S55"/>
    <property type="match status" value="1"/>
</dbReference>
<dbReference type="EMBL" id="DVIQ01000024">
    <property type="protein sequence ID" value="HIS30858.1"/>
    <property type="molecule type" value="Genomic_DNA"/>
</dbReference>
<dbReference type="SUPFAM" id="SSF50156">
    <property type="entry name" value="PDZ domain-like"/>
    <property type="match status" value="1"/>
</dbReference>
<dbReference type="Gene3D" id="2.30.42.10">
    <property type="match status" value="1"/>
</dbReference>
<dbReference type="InterPro" id="IPR008763">
    <property type="entry name" value="Peptidase_S55"/>
</dbReference>
<organism evidence="2 3">
    <name type="scientific">Candidatus Limivivens intestinipullorum</name>
    <dbReference type="NCBI Taxonomy" id="2840858"/>
    <lineage>
        <taxon>Bacteria</taxon>
        <taxon>Bacillati</taxon>
        <taxon>Bacillota</taxon>
        <taxon>Clostridia</taxon>
        <taxon>Lachnospirales</taxon>
        <taxon>Lachnospiraceae</taxon>
        <taxon>Lachnospiraceae incertae sedis</taxon>
        <taxon>Candidatus Limivivens</taxon>
    </lineage>
</organism>